<name>A0A382YTQ0_9ZZZZ</name>
<sequence length="185" mass="20166">MMEVMKTIHIHQSLVCVMVVLLAIPELSLSQEVHFVESPSGSLTKARQLLDAADLRVLLPLGYRIAGDYGEVGDRAGVVENRVYSNGKRVVEIGIASGVGGGYEFMLVGDAGADLRKIHSEFKALAKKSKSRKGGEPDLAYEMFRLGHIEADRALGLLKALGYHTVEFEKKSSKVASYESIFDVV</sequence>
<protein>
    <submittedName>
        <fullName evidence="1">Uncharacterized protein</fullName>
    </submittedName>
</protein>
<gene>
    <name evidence="1" type="ORF">METZ01_LOCUS439173</name>
</gene>
<dbReference type="EMBL" id="UINC01178260">
    <property type="protein sequence ID" value="SVD86319.1"/>
    <property type="molecule type" value="Genomic_DNA"/>
</dbReference>
<proteinExistence type="predicted"/>
<organism evidence="1">
    <name type="scientific">marine metagenome</name>
    <dbReference type="NCBI Taxonomy" id="408172"/>
    <lineage>
        <taxon>unclassified sequences</taxon>
        <taxon>metagenomes</taxon>
        <taxon>ecological metagenomes</taxon>
    </lineage>
</organism>
<accession>A0A382YTQ0</accession>
<feature type="non-terminal residue" evidence="1">
    <location>
        <position position="185"/>
    </location>
</feature>
<evidence type="ECO:0000313" key="1">
    <source>
        <dbReference type="EMBL" id="SVD86319.1"/>
    </source>
</evidence>
<dbReference type="AlphaFoldDB" id="A0A382YTQ0"/>
<reference evidence="1" key="1">
    <citation type="submission" date="2018-05" db="EMBL/GenBank/DDBJ databases">
        <authorList>
            <person name="Lanie J.A."/>
            <person name="Ng W.-L."/>
            <person name="Kazmierczak K.M."/>
            <person name="Andrzejewski T.M."/>
            <person name="Davidsen T.M."/>
            <person name="Wayne K.J."/>
            <person name="Tettelin H."/>
            <person name="Glass J.I."/>
            <person name="Rusch D."/>
            <person name="Podicherti R."/>
            <person name="Tsui H.-C.T."/>
            <person name="Winkler M.E."/>
        </authorList>
    </citation>
    <scope>NUCLEOTIDE SEQUENCE</scope>
</reference>